<dbReference type="NCBIfam" id="TIGR00254">
    <property type="entry name" value="GGDEF"/>
    <property type="match status" value="1"/>
</dbReference>
<sequence length="689" mass="77971">MRIKLSVFIALLVATVAVLPASVVAYMFYQQMHIAVEQTTKQNLALQSSLTGEKLTYRMEVLLSGLALFAREKGEAEFELSTKREINNRLRQFLNTYRIVNSLYLLDAKGQVVTGIGAAKKHVIKENFAAKPEFSIKPEPHGSFIFFDNSQLVHSVENPYGVAIITPVFNKRHELTSYLLSIIPSQDLPQLIGKHSKQFKVAFYHQGSWLAGDYWEANADINDYIHDIDIGLPNYGNLLSVSIHIAEPADRLMFAVEEAMTPIYGVGATLCLATLLFSFFIARYITASLSRFYQHINSLQAGVKDDYHPKFWVVELHNLYQIFNKMQLTIGQQLSNLQSKNSELKQADILRQQYLSQVESLNKELEEKVQERTQTLEETLKLVEESSVVLERVIRYRRELQGLDNIAVIELTLKYLKQSLPQMDMALIIQGDRYHQAAMKQTQAVFDLEQVLNKSMALGEEQWHQGVSALDDGTPVLRLGRNGSGLGCLALKQMPSSQFQHCLLMFVKELGSYLEIRKLTAELDFLARTDALTQLGNRKLFDETLEGFETQLDTEVGLFIIDVNGLKQVNDNKGHEVGDALLQKVAELIRHCSGGITDKCFRLGGDEYAIILAGDELKQSQTLYKRLLEEQPKMNFAFDVMGGYSGFSCSIGFASTANTIFSMLYSVADQNMYQVKREHYRDARTKKMA</sequence>
<feature type="transmembrane region" description="Helical" evidence="4">
    <location>
        <begin position="263"/>
        <end position="285"/>
    </location>
</feature>
<reference evidence="6 7" key="1">
    <citation type="submission" date="2018-09" db="EMBL/GenBank/DDBJ databases">
        <authorList>
            <person name="Wang F."/>
        </authorList>
    </citation>
    <scope>NUCLEOTIDE SEQUENCE [LARGE SCALE GENOMIC DNA]</scope>
    <source>
        <strain evidence="6 7">PLHSC7-2</strain>
    </source>
</reference>
<dbReference type="SUPFAM" id="SSF55073">
    <property type="entry name" value="Nucleotide cyclase"/>
    <property type="match status" value="1"/>
</dbReference>
<dbReference type="PROSITE" id="PS50887">
    <property type="entry name" value="GGDEF"/>
    <property type="match status" value="1"/>
</dbReference>
<dbReference type="EMBL" id="QZCH01000043">
    <property type="protein sequence ID" value="RJG38174.1"/>
    <property type="molecule type" value="Genomic_DNA"/>
</dbReference>
<evidence type="ECO:0000259" key="5">
    <source>
        <dbReference type="PROSITE" id="PS50887"/>
    </source>
</evidence>
<proteinExistence type="predicted"/>
<protein>
    <recommendedName>
        <fullName evidence="1">diguanylate cyclase</fullName>
        <ecNumber evidence="1">2.7.7.65</ecNumber>
    </recommendedName>
</protein>
<gene>
    <name evidence="6" type="ORF">D1Z90_19300</name>
</gene>
<comment type="catalytic activity">
    <reaction evidence="2">
        <text>2 GTP = 3',3'-c-di-GMP + 2 diphosphate</text>
        <dbReference type="Rhea" id="RHEA:24898"/>
        <dbReference type="ChEBI" id="CHEBI:33019"/>
        <dbReference type="ChEBI" id="CHEBI:37565"/>
        <dbReference type="ChEBI" id="CHEBI:58805"/>
        <dbReference type="EC" id="2.7.7.65"/>
    </reaction>
</comment>
<dbReference type="InterPro" id="IPR029787">
    <property type="entry name" value="Nucleotide_cyclase"/>
</dbReference>
<evidence type="ECO:0000313" key="6">
    <source>
        <dbReference type="EMBL" id="RJG38174.1"/>
    </source>
</evidence>
<name>A0A418Y9S4_9GAMM</name>
<dbReference type="CDD" id="cd01949">
    <property type="entry name" value="GGDEF"/>
    <property type="match status" value="1"/>
</dbReference>
<comment type="caution">
    <text evidence="6">The sequence shown here is derived from an EMBL/GenBank/DDBJ whole genome shotgun (WGS) entry which is preliminary data.</text>
</comment>
<dbReference type="GO" id="GO:0052621">
    <property type="term" value="F:diguanylate cyclase activity"/>
    <property type="evidence" value="ECO:0007669"/>
    <property type="project" value="UniProtKB-EC"/>
</dbReference>
<dbReference type="Gene3D" id="3.30.70.270">
    <property type="match status" value="1"/>
</dbReference>
<accession>A0A418Y9S4</accession>
<dbReference type="EC" id="2.7.7.65" evidence="1"/>
<keyword evidence="4" id="KW-0472">Membrane</keyword>
<dbReference type="PANTHER" id="PTHR45138">
    <property type="entry name" value="REGULATORY COMPONENTS OF SENSORY TRANSDUCTION SYSTEM"/>
    <property type="match status" value="1"/>
</dbReference>
<keyword evidence="3" id="KW-0175">Coiled coil</keyword>
<evidence type="ECO:0000313" key="7">
    <source>
        <dbReference type="Proteomes" id="UP000283255"/>
    </source>
</evidence>
<organism evidence="6 7">
    <name type="scientific">Motilimonas pumila</name>
    <dbReference type="NCBI Taxonomy" id="2303987"/>
    <lineage>
        <taxon>Bacteria</taxon>
        <taxon>Pseudomonadati</taxon>
        <taxon>Pseudomonadota</taxon>
        <taxon>Gammaproteobacteria</taxon>
        <taxon>Alteromonadales</taxon>
        <taxon>Alteromonadales genera incertae sedis</taxon>
        <taxon>Motilimonas</taxon>
    </lineage>
</organism>
<dbReference type="AlphaFoldDB" id="A0A418Y9S4"/>
<dbReference type="InterPro" id="IPR043128">
    <property type="entry name" value="Rev_trsase/Diguanyl_cyclase"/>
</dbReference>
<feature type="coiled-coil region" evidence="3">
    <location>
        <begin position="344"/>
        <end position="386"/>
    </location>
</feature>
<dbReference type="Pfam" id="PF00990">
    <property type="entry name" value="GGDEF"/>
    <property type="match status" value="1"/>
</dbReference>
<evidence type="ECO:0000256" key="4">
    <source>
        <dbReference type="SAM" id="Phobius"/>
    </source>
</evidence>
<keyword evidence="4" id="KW-1133">Transmembrane helix</keyword>
<dbReference type="Proteomes" id="UP000283255">
    <property type="component" value="Unassembled WGS sequence"/>
</dbReference>
<keyword evidence="4" id="KW-0812">Transmembrane</keyword>
<dbReference type="PANTHER" id="PTHR45138:SF9">
    <property type="entry name" value="DIGUANYLATE CYCLASE DGCM-RELATED"/>
    <property type="match status" value="1"/>
</dbReference>
<evidence type="ECO:0000256" key="1">
    <source>
        <dbReference type="ARBA" id="ARBA00012528"/>
    </source>
</evidence>
<dbReference type="InterPro" id="IPR000160">
    <property type="entry name" value="GGDEF_dom"/>
</dbReference>
<dbReference type="SMART" id="SM00267">
    <property type="entry name" value="GGDEF"/>
    <property type="match status" value="1"/>
</dbReference>
<dbReference type="OrthoDB" id="5706546at2"/>
<evidence type="ECO:0000256" key="2">
    <source>
        <dbReference type="ARBA" id="ARBA00034247"/>
    </source>
</evidence>
<dbReference type="RefSeq" id="WP_119912435.1">
    <property type="nucleotide sequence ID" value="NZ_QZCH01000043.1"/>
</dbReference>
<dbReference type="InterPro" id="IPR050469">
    <property type="entry name" value="Diguanylate_Cyclase"/>
</dbReference>
<evidence type="ECO:0000256" key="3">
    <source>
        <dbReference type="SAM" id="Coils"/>
    </source>
</evidence>
<reference evidence="6 7" key="2">
    <citation type="submission" date="2019-01" db="EMBL/GenBank/DDBJ databases">
        <title>Motilimonas pumilus sp. nov., isolated from the gut of sea cucumber (Apostichopus japonicus).</title>
        <authorList>
            <person name="Wang F.-Q."/>
            <person name="Ren L.-H."/>
            <person name="Lin Y.-W."/>
            <person name="Sun G.-H."/>
            <person name="Du Z.-J."/>
            <person name="Zhao J.-X."/>
            <person name="Liu X.-J."/>
            <person name="Liu L.-J."/>
        </authorList>
    </citation>
    <scope>NUCLEOTIDE SEQUENCE [LARGE SCALE GENOMIC DNA]</scope>
    <source>
        <strain evidence="6 7">PLHSC7-2</strain>
    </source>
</reference>
<feature type="domain" description="GGDEF" evidence="5">
    <location>
        <begin position="554"/>
        <end position="689"/>
    </location>
</feature>
<keyword evidence="7" id="KW-1185">Reference proteome</keyword>